<dbReference type="Proteomes" id="UP001499947">
    <property type="component" value="Unassembled WGS sequence"/>
</dbReference>
<comment type="caution">
    <text evidence="2">The sequence shown here is derived from an EMBL/GenBank/DDBJ whole genome shotgun (WGS) entry which is preliminary data.</text>
</comment>
<feature type="compositionally biased region" description="Basic and acidic residues" evidence="1">
    <location>
        <begin position="46"/>
        <end position="61"/>
    </location>
</feature>
<gene>
    <name evidence="2" type="ORF">GCM10009680_75430</name>
</gene>
<sequence>MAQQKKKWDQPKCGAPLKYRRGRCKQPAQIGRTWCADHPPAWTKEGVAKRKAEEAKRARKR</sequence>
<reference evidence="3" key="1">
    <citation type="journal article" date="2019" name="Int. J. Syst. Evol. Microbiol.">
        <title>The Global Catalogue of Microorganisms (GCM) 10K type strain sequencing project: providing services to taxonomists for standard genome sequencing and annotation.</title>
        <authorList>
            <consortium name="The Broad Institute Genomics Platform"/>
            <consortium name="The Broad Institute Genome Sequencing Center for Infectious Disease"/>
            <person name="Wu L."/>
            <person name="Ma J."/>
        </authorList>
    </citation>
    <scope>NUCLEOTIDE SEQUENCE [LARGE SCALE GENOMIC DNA]</scope>
    <source>
        <strain evidence="3">JCM 13244</strain>
    </source>
</reference>
<organism evidence="2 3">
    <name type="scientific">Streptomyces yatensis</name>
    <dbReference type="NCBI Taxonomy" id="155177"/>
    <lineage>
        <taxon>Bacteria</taxon>
        <taxon>Bacillati</taxon>
        <taxon>Actinomycetota</taxon>
        <taxon>Actinomycetes</taxon>
        <taxon>Kitasatosporales</taxon>
        <taxon>Streptomycetaceae</taxon>
        <taxon>Streptomyces</taxon>
        <taxon>Streptomyces violaceusniger group</taxon>
    </lineage>
</organism>
<name>A0ABP4VIL2_9ACTN</name>
<protein>
    <submittedName>
        <fullName evidence="2">Uncharacterized protein</fullName>
    </submittedName>
</protein>
<proteinExistence type="predicted"/>
<keyword evidence="3" id="KW-1185">Reference proteome</keyword>
<dbReference type="EMBL" id="BAAALR010000099">
    <property type="protein sequence ID" value="GAA1722602.1"/>
    <property type="molecule type" value="Genomic_DNA"/>
</dbReference>
<accession>A0ABP4VIL2</accession>
<evidence type="ECO:0000256" key="1">
    <source>
        <dbReference type="SAM" id="MobiDB-lite"/>
    </source>
</evidence>
<evidence type="ECO:0000313" key="2">
    <source>
        <dbReference type="EMBL" id="GAA1722602.1"/>
    </source>
</evidence>
<feature type="region of interest" description="Disordered" evidence="1">
    <location>
        <begin position="38"/>
        <end position="61"/>
    </location>
</feature>
<evidence type="ECO:0000313" key="3">
    <source>
        <dbReference type="Proteomes" id="UP001499947"/>
    </source>
</evidence>